<feature type="region of interest" description="Disordered" evidence="1">
    <location>
        <begin position="73"/>
        <end position="93"/>
    </location>
</feature>
<organism evidence="2">
    <name type="scientific">Rhodosorus marinus</name>
    <dbReference type="NCBI Taxonomy" id="101924"/>
    <lineage>
        <taxon>Eukaryota</taxon>
        <taxon>Rhodophyta</taxon>
        <taxon>Stylonematophyceae</taxon>
        <taxon>Stylonematales</taxon>
        <taxon>Stylonemataceae</taxon>
        <taxon>Rhodosorus</taxon>
    </lineage>
</organism>
<dbReference type="EMBL" id="HBHW01008765">
    <property type="protein sequence ID" value="CAE0038604.1"/>
    <property type="molecule type" value="Transcribed_RNA"/>
</dbReference>
<evidence type="ECO:0000256" key="1">
    <source>
        <dbReference type="SAM" id="MobiDB-lite"/>
    </source>
</evidence>
<protein>
    <submittedName>
        <fullName evidence="2">Uncharacterized protein</fullName>
    </submittedName>
</protein>
<name>A0A7S2ZGZ9_9RHOD</name>
<dbReference type="AlphaFoldDB" id="A0A7S2ZGZ9"/>
<proteinExistence type="predicted"/>
<accession>A0A7S2ZGZ9</accession>
<sequence length="131" mass="15413">MNFETRGWPIVLPGRSYWAVYQLEGNTANLHEELFDEVDEEQPQRRDCQRKNIQLSQIKHTLQVLKRFAMDQSKPVRTPRVHESRENNTTAPAVMLKEAPLARIRGLPIVQHNEHPIRRNLRRQRVINTSA</sequence>
<reference evidence="2" key="1">
    <citation type="submission" date="2021-01" db="EMBL/GenBank/DDBJ databases">
        <authorList>
            <person name="Corre E."/>
            <person name="Pelletier E."/>
            <person name="Niang G."/>
            <person name="Scheremetjew M."/>
            <person name="Finn R."/>
            <person name="Kale V."/>
            <person name="Holt S."/>
            <person name="Cochrane G."/>
            <person name="Meng A."/>
            <person name="Brown T."/>
            <person name="Cohen L."/>
        </authorList>
    </citation>
    <scope>NUCLEOTIDE SEQUENCE</scope>
    <source>
        <strain evidence="2">CCMP 769</strain>
    </source>
</reference>
<gene>
    <name evidence="2" type="ORF">RMAR00112_LOCUS6563</name>
</gene>
<evidence type="ECO:0000313" key="2">
    <source>
        <dbReference type="EMBL" id="CAE0038604.1"/>
    </source>
</evidence>